<protein>
    <recommendedName>
        <fullName evidence="2">Tudor domain-containing protein</fullName>
    </recommendedName>
</protein>
<evidence type="ECO:0000259" key="2">
    <source>
        <dbReference type="PROSITE" id="PS50304"/>
    </source>
</evidence>
<organism evidence="3 4">
    <name type="scientific">Plutella xylostella</name>
    <name type="common">Diamondback moth</name>
    <name type="synonym">Plutella maculipennis</name>
    <dbReference type="NCBI Taxonomy" id="51655"/>
    <lineage>
        <taxon>Eukaryota</taxon>
        <taxon>Metazoa</taxon>
        <taxon>Ecdysozoa</taxon>
        <taxon>Arthropoda</taxon>
        <taxon>Hexapoda</taxon>
        <taxon>Insecta</taxon>
        <taxon>Pterygota</taxon>
        <taxon>Neoptera</taxon>
        <taxon>Endopterygota</taxon>
        <taxon>Lepidoptera</taxon>
        <taxon>Glossata</taxon>
        <taxon>Ditrysia</taxon>
        <taxon>Yponomeutoidea</taxon>
        <taxon>Plutellidae</taxon>
        <taxon>Plutella</taxon>
    </lineage>
</organism>
<feature type="domain" description="Tudor" evidence="2">
    <location>
        <begin position="690"/>
        <end position="748"/>
    </location>
</feature>
<dbReference type="SUPFAM" id="SSF63748">
    <property type="entry name" value="Tudor/PWWP/MBT"/>
    <property type="match status" value="4"/>
</dbReference>
<dbReference type="PANTHER" id="PTHR16442:SF1">
    <property type="entry name" value="RING FINGER PROTEIN 17"/>
    <property type="match status" value="1"/>
</dbReference>
<dbReference type="PROSITE" id="PS50304">
    <property type="entry name" value="TUDOR"/>
    <property type="match status" value="3"/>
</dbReference>
<evidence type="ECO:0000313" key="3">
    <source>
        <dbReference type="EMBL" id="KAG7310033.1"/>
    </source>
</evidence>
<dbReference type="EMBL" id="JAHIBW010000006">
    <property type="protein sequence ID" value="KAG7310033.1"/>
    <property type="molecule type" value="Genomic_DNA"/>
</dbReference>
<sequence length="1083" mass="120835">MHCALANCAPRAGAWAAEDSMLIQKIIDNKQAVIHVRHIISPSNYSVTLECDVTTFEDGVSLAHALVFHERARMPNPRLHYPKINGLMERPKIFFGTTDYKSKAVEEVFITYVVSPDKFYVRKTHLQPTYEKLFEELEEEYSLSVTAGTVYCPQEGMVCVVNMDKYVNTTGSGGGWRRCVVEATPGRLRARVLCVDTGELALVHYSALRAVREHHTRLKALAVECHLSGVTPLNKKWSPGSVSLLESFQHRPIELHVEETRGKSVGVTLYEKSDPDDVVCVNTLMIKHKFAVTIGVFMFNKNLSPESQAFTKTPLDKVDNPRPKKKPEKEILKRGEPTVSPTKKIKDNDLHAKDKGPIKLEVKILSCHSPSLVYVSLIDQQKTLKELFDTIQEYYSKNKLPSKDEWQVGDRCCTVCLESKTWRRAVIIELQGTSAKVFYSDFACVETVPISQLRELAPEFQGIGDAAIKCHLSGVIPAVGEEWPTLTKEYLNELVEAYQRIFITKNGSIKNKSLPVELWVYHVIQGGALEPNKAEWRCLNRNIIEQGLGVPDKTQQDEASKEKDKDKDSDDMIKFLGVTGSVQEWLQLEPPATEALITPAPARSQSESDDDDAGPLDQSGQSTSKTVLVSDWLPAEPLSAQQFTGVPTYVDNDGLIYLHDVSQQDTLDLIRKALDVRFRTSRPPRARPAAWAPGQPCAARFYLDQQFYRGRVLAADADACLVHYVDYGNDERCAVADLRRTLVLHRVPVQAARCRLARVAPRAAVWDKTTLDYLHKSIVEKQCLIKVAGEPVDGVIPVDIKIDKVYINDLLVELEMAYYTDGTQPVVPKYAPAAPPSAAETDSGPDYLVDEDSDEPASEPDPDHSTELDPAGDWARLVEDEDAAEEYPGPRVGDQFPCHVAFMTDQHVELVAAPSPEQQRQHDELAAALQRAAPGAPVLRPPLPEHRPCLALFPADARWYRAAVQECSPARRLARVRYVDFGNSEVVPLEHVRALPAALARAPPAALRARLHRVAARPARDPAELQRRYEETFPTDASVHATVVAVDGHDASVELRDDHGNLVYENLIKEGIFRLTDEDEPTD</sequence>
<feature type="compositionally biased region" description="Basic and acidic residues" evidence="1">
    <location>
        <begin position="314"/>
        <end position="336"/>
    </location>
</feature>
<name>A0ABQ7QYC8_PLUXY</name>
<dbReference type="Proteomes" id="UP000823941">
    <property type="component" value="Chromosome 6"/>
</dbReference>
<dbReference type="InterPro" id="IPR002999">
    <property type="entry name" value="Tudor"/>
</dbReference>
<reference evidence="3 4" key="1">
    <citation type="submission" date="2021-06" db="EMBL/GenBank/DDBJ databases">
        <title>A haploid diamondback moth (Plutella xylostella L.) genome assembly resolves 31 chromosomes and identifies a diamide resistance mutation.</title>
        <authorList>
            <person name="Ward C.M."/>
            <person name="Perry K.D."/>
            <person name="Baker G."/>
            <person name="Powis K."/>
            <person name="Heckel D.G."/>
            <person name="Baxter S.W."/>
        </authorList>
    </citation>
    <scope>NUCLEOTIDE SEQUENCE [LARGE SCALE GENOMIC DNA]</scope>
    <source>
        <strain evidence="3 4">LV</strain>
        <tissue evidence="3">Single pupa</tissue>
    </source>
</reference>
<dbReference type="PANTHER" id="PTHR16442">
    <property type="entry name" value="RING FINGER PROTEIN 17"/>
    <property type="match status" value="1"/>
</dbReference>
<gene>
    <name evidence="3" type="ORF">JYU34_004566</name>
</gene>
<evidence type="ECO:0000313" key="4">
    <source>
        <dbReference type="Proteomes" id="UP000823941"/>
    </source>
</evidence>
<feature type="domain" description="Tudor" evidence="2">
    <location>
        <begin position="942"/>
        <end position="1002"/>
    </location>
</feature>
<feature type="compositionally biased region" description="Acidic residues" evidence="1">
    <location>
        <begin position="848"/>
        <end position="860"/>
    </location>
</feature>
<feature type="compositionally biased region" description="Basic and acidic residues" evidence="1">
    <location>
        <begin position="554"/>
        <end position="570"/>
    </location>
</feature>
<dbReference type="Gene3D" id="2.40.50.90">
    <property type="match status" value="4"/>
</dbReference>
<keyword evidence="4" id="KW-1185">Reference proteome</keyword>
<comment type="caution">
    <text evidence="3">The sequence shown here is derived from an EMBL/GenBank/DDBJ whole genome shotgun (WGS) entry which is preliminary data.</text>
</comment>
<feature type="region of interest" description="Disordered" evidence="1">
    <location>
        <begin position="830"/>
        <end position="870"/>
    </location>
</feature>
<feature type="compositionally biased region" description="Low complexity" evidence="1">
    <location>
        <begin position="830"/>
        <end position="839"/>
    </location>
</feature>
<dbReference type="SMART" id="SM00333">
    <property type="entry name" value="TUDOR"/>
    <property type="match status" value="4"/>
</dbReference>
<dbReference type="InterPro" id="IPR035437">
    <property type="entry name" value="SNase_OB-fold_sf"/>
</dbReference>
<accession>A0ABQ7QYC8</accession>
<dbReference type="Pfam" id="PF00567">
    <property type="entry name" value="TUDOR"/>
    <property type="match status" value="4"/>
</dbReference>
<feature type="domain" description="Tudor" evidence="2">
    <location>
        <begin position="405"/>
        <end position="463"/>
    </location>
</feature>
<dbReference type="Gene3D" id="2.30.30.140">
    <property type="match status" value="4"/>
</dbReference>
<feature type="region of interest" description="Disordered" evidence="1">
    <location>
        <begin position="600"/>
        <end position="623"/>
    </location>
</feature>
<feature type="region of interest" description="Disordered" evidence="1">
    <location>
        <begin position="549"/>
        <end position="570"/>
    </location>
</feature>
<proteinExistence type="predicted"/>
<feature type="region of interest" description="Disordered" evidence="1">
    <location>
        <begin position="312"/>
        <end position="348"/>
    </location>
</feature>
<evidence type="ECO:0000256" key="1">
    <source>
        <dbReference type="SAM" id="MobiDB-lite"/>
    </source>
</evidence>
<dbReference type="CDD" id="cd20379">
    <property type="entry name" value="Tudor_dTUD-like"/>
    <property type="match status" value="1"/>
</dbReference>